<dbReference type="PROSITE" id="PS51257">
    <property type="entry name" value="PROKAR_LIPOPROTEIN"/>
    <property type="match status" value="1"/>
</dbReference>
<dbReference type="GO" id="GO:0016787">
    <property type="term" value="F:hydrolase activity"/>
    <property type="evidence" value="ECO:0007669"/>
    <property type="project" value="UniProtKB-KW"/>
</dbReference>
<dbReference type="InterPro" id="IPR029058">
    <property type="entry name" value="AB_hydrolase_fold"/>
</dbReference>
<evidence type="ECO:0000259" key="2">
    <source>
        <dbReference type="Pfam" id="PF00561"/>
    </source>
</evidence>
<evidence type="ECO:0000313" key="3">
    <source>
        <dbReference type="EMBL" id="MCL6295101.1"/>
    </source>
</evidence>
<sequence>MQKYFVSFIILTILFGCKNTVPNIIGKPVPIKNKTERIWKQGWISVEENRIKDSSNLIELPFILSKIPEIKKDSGIPILIMSGGPGNSSLSMANGIVRTKWGKKKDIIVLEQRGTIHSKPSLICQEIDSLRIYGLKKGLYGKSLDSLKTIGIRMCYERLTAQSIDLNGYNTLESIEDIEELRKALKLDRMILYGISYSCNLMTAYAQTYPKNVEALILDSPLPHIVNYDEEAFRNIDSTLMKILKKYSGDNKLYKAWTNYISSVKDSVFKVTYESKVYNYTKSELIDVVLLKMSSHESLSETTTTIKNIINGKHIGIKDIISYHLEPSNQALGMRYSLWIGEELSEETEEIIFKQEKEIPWLHGYSVNDVSFKTAKVWKVNSIYKNRKWPETYYKGPVLILSGQFDPWTPEWYGNKMFQYLPKAKQVIYPEKTHLPGFTKTGIDDINKFINDIKKN</sequence>
<dbReference type="Gene3D" id="3.40.50.1820">
    <property type="entry name" value="alpha/beta hydrolase"/>
    <property type="match status" value="2"/>
</dbReference>
<proteinExistence type="predicted"/>
<dbReference type="EMBL" id="JAMFLZ010000003">
    <property type="protein sequence ID" value="MCL6295101.1"/>
    <property type="molecule type" value="Genomic_DNA"/>
</dbReference>
<name>A0ABT0QDT3_9FLAO</name>
<dbReference type="PANTHER" id="PTHR43722:SF1">
    <property type="entry name" value="PROLINE IMINOPEPTIDASE"/>
    <property type="match status" value="1"/>
</dbReference>
<dbReference type="InterPro" id="IPR000073">
    <property type="entry name" value="AB_hydrolase_1"/>
</dbReference>
<dbReference type="RefSeq" id="WP_249972848.1">
    <property type="nucleotide sequence ID" value="NZ_JAMFLZ010000003.1"/>
</dbReference>
<keyword evidence="3" id="KW-0378">Hydrolase</keyword>
<dbReference type="Proteomes" id="UP001165381">
    <property type="component" value="Unassembled WGS sequence"/>
</dbReference>
<feature type="domain" description="AB hydrolase-1" evidence="2">
    <location>
        <begin position="77"/>
        <end position="440"/>
    </location>
</feature>
<comment type="caution">
    <text evidence="3">The sequence shown here is derived from an EMBL/GenBank/DDBJ whole genome shotgun (WGS) entry which is preliminary data.</text>
</comment>
<protein>
    <recommendedName>
        <fullName evidence="1">Proline iminopeptidase</fullName>
    </recommendedName>
</protein>
<organism evidence="3 4">
    <name type="scientific">Jejuia spongiicola</name>
    <dbReference type="NCBI Taxonomy" id="2942207"/>
    <lineage>
        <taxon>Bacteria</taxon>
        <taxon>Pseudomonadati</taxon>
        <taxon>Bacteroidota</taxon>
        <taxon>Flavobacteriia</taxon>
        <taxon>Flavobacteriales</taxon>
        <taxon>Flavobacteriaceae</taxon>
        <taxon>Jejuia</taxon>
    </lineage>
</organism>
<accession>A0ABT0QDT3</accession>
<gene>
    <name evidence="3" type="ORF">M3P09_08855</name>
</gene>
<reference evidence="3" key="1">
    <citation type="submission" date="2022-05" db="EMBL/GenBank/DDBJ databases">
        <authorList>
            <person name="Park J.-S."/>
        </authorList>
    </citation>
    <scope>NUCLEOTIDE SEQUENCE</scope>
    <source>
        <strain evidence="3">2012CJ34-3</strain>
    </source>
</reference>
<keyword evidence="4" id="KW-1185">Reference proteome</keyword>
<evidence type="ECO:0000256" key="1">
    <source>
        <dbReference type="ARBA" id="ARBA00021843"/>
    </source>
</evidence>
<dbReference type="InterPro" id="IPR005944">
    <property type="entry name" value="Pro_iminopeptidase"/>
</dbReference>
<dbReference type="Pfam" id="PF00561">
    <property type="entry name" value="Abhydrolase_1"/>
    <property type="match status" value="1"/>
</dbReference>
<dbReference type="SUPFAM" id="SSF53474">
    <property type="entry name" value="alpha/beta-Hydrolases"/>
    <property type="match status" value="1"/>
</dbReference>
<dbReference type="PANTHER" id="PTHR43722">
    <property type="entry name" value="PROLINE IMINOPEPTIDASE"/>
    <property type="match status" value="1"/>
</dbReference>
<evidence type="ECO:0000313" key="4">
    <source>
        <dbReference type="Proteomes" id="UP001165381"/>
    </source>
</evidence>